<evidence type="ECO:0000313" key="1">
    <source>
        <dbReference type="EMBL" id="MBD5779214.1"/>
    </source>
</evidence>
<sequence length="111" mass="12852">MRKSNPTPSQTITLIPEIYSVDDSYSIEEVVRITHVPRFQIAVYCRYGFISTLSEPQRDGWRFDPSSIVALQRIRHLKRTYQLNTAAVKLVCSLMNEIDHLRDEVGKQPSE</sequence>
<dbReference type="Gene3D" id="1.10.1660.10">
    <property type="match status" value="1"/>
</dbReference>
<dbReference type="AlphaFoldDB" id="A0A927F6C6"/>
<protein>
    <submittedName>
        <fullName evidence="1">MerR family transcriptional regulator</fullName>
    </submittedName>
</protein>
<accession>A0A927F6C6</accession>
<dbReference type="EMBL" id="JACYFG010000007">
    <property type="protein sequence ID" value="MBD5779214.1"/>
    <property type="molecule type" value="Genomic_DNA"/>
</dbReference>
<dbReference type="SUPFAM" id="SSF46955">
    <property type="entry name" value="Putative DNA-binding domain"/>
    <property type="match status" value="1"/>
</dbReference>
<evidence type="ECO:0000313" key="2">
    <source>
        <dbReference type="Proteomes" id="UP000622317"/>
    </source>
</evidence>
<proteinExistence type="predicted"/>
<dbReference type="RefSeq" id="WP_191616349.1">
    <property type="nucleotide sequence ID" value="NZ_JACYFG010000007.1"/>
</dbReference>
<name>A0A927F6C6_9BACT</name>
<keyword evidence="2" id="KW-1185">Reference proteome</keyword>
<organism evidence="1 2">
    <name type="scientific">Pelagicoccus enzymogenes</name>
    <dbReference type="NCBI Taxonomy" id="2773457"/>
    <lineage>
        <taxon>Bacteria</taxon>
        <taxon>Pseudomonadati</taxon>
        <taxon>Verrucomicrobiota</taxon>
        <taxon>Opitutia</taxon>
        <taxon>Puniceicoccales</taxon>
        <taxon>Pelagicoccaceae</taxon>
        <taxon>Pelagicoccus</taxon>
    </lineage>
</organism>
<reference evidence="1" key="1">
    <citation type="submission" date="2020-09" db="EMBL/GenBank/DDBJ databases">
        <title>Pelagicoccus enzymogenes sp. nov. with an EPS production, isolated from marine sediment.</title>
        <authorList>
            <person name="Feng X."/>
        </authorList>
    </citation>
    <scope>NUCLEOTIDE SEQUENCE</scope>
    <source>
        <strain evidence="1">NFK12</strain>
    </source>
</reference>
<gene>
    <name evidence="1" type="ORF">IEN85_06890</name>
</gene>
<dbReference type="Pfam" id="PF13591">
    <property type="entry name" value="MerR_2"/>
    <property type="match status" value="1"/>
</dbReference>
<dbReference type="InterPro" id="IPR009061">
    <property type="entry name" value="DNA-bd_dom_put_sf"/>
</dbReference>
<dbReference type="Proteomes" id="UP000622317">
    <property type="component" value="Unassembled WGS sequence"/>
</dbReference>
<comment type="caution">
    <text evidence="1">The sequence shown here is derived from an EMBL/GenBank/DDBJ whole genome shotgun (WGS) entry which is preliminary data.</text>
</comment>